<dbReference type="EMBL" id="BMAT01012988">
    <property type="protein sequence ID" value="GFS03237.1"/>
    <property type="molecule type" value="Genomic_DNA"/>
</dbReference>
<evidence type="ECO:0000313" key="2">
    <source>
        <dbReference type="EMBL" id="GFS03237.1"/>
    </source>
</evidence>
<reference evidence="2 3" key="1">
    <citation type="journal article" date="2021" name="Elife">
        <title>Chloroplast acquisition without the gene transfer in kleptoplastic sea slugs, Plakobranchus ocellatus.</title>
        <authorList>
            <person name="Maeda T."/>
            <person name="Takahashi S."/>
            <person name="Yoshida T."/>
            <person name="Shimamura S."/>
            <person name="Takaki Y."/>
            <person name="Nagai Y."/>
            <person name="Toyoda A."/>
            <person name="Suzuki Y."/>
            <person name="Arimoto A."/>
            <person name="Ishii H."/>
            <person name="Satoh N."/>
            <person name="Nishiyama T."/>
            <person name="Hasebe M."/>
            <person name="Maruyama T."/>
            <person name="Minagawa J."/>
            <person name="Obokata J."/>
            <person name="Shigenobu S."/>
        </authorList>
    </citation>
    <scope>NUCLEOTIDE SEQUENCE [LARGE SCALE GENOMIC DNA]</scope>
</reference>
<accession>A0AAV4I2M5</accession>
<proteinExistence type="predicted"/>
<dbReference type="AlphaFoldDB" id="A0AAV4I2M5"/>
<evidence type="ECO:0000313" key="3">
    <source>
        <dbReference type="Proteomes" id="UP000762676"/>
    </source>
</evidence>
<comment type="caution">
    <text evidence="2">The sequence shown here is derived from an EMBL/GenBank/DDBJ whole genome shotgun (WGS) entry which is preliminary data.</text>
</comment>
<feature type="chain" id="PRO_5043988507" evidence="1">
    <location>
        <begin position="16"/>
        <end position="183"/>
    </location>
</feature>
<gene>
    <name evidence="2" type="ORF">ElyMa_006465000</name>
</gene>
<name>A0AAV4I2M5_9GAST</name>
<protein>
    <submittedName>
        <fullName evidence="2">Uncharacterized protein</fullName>
    </submittedName>
</protein>
<evidence type="ECO:0000256" key="1">
    <source>
        <dbReference type="SAM" id="SignalP"/>
    </source>
</evidence>
<dbReference type="Proteomes" id="UP000762676">
    <property type="component" value="Unassembled WGS sequence"/>
</dbReference>
<keyword evidence="1" id="KW-0732">Signal</keyword>
<organism evidence="2 3">
    <name type="scientific">Elysia marginata</name>
    <dbReference type="NCBI Taxonomy" id="1093978"/>
    <lineage>
        <taxon>Eukaryota</taxon>
        <taxon>Metazoa</taxon>
        <taxon>Spiralia</taxon>
        <taxon>Lophotrochozoa</taxon>
        <taxon>Mollusca</taxon>
        <taxon>Gastropoda</taxon>
        <taxon>Heterobranchia</taxon>
        <taxon>Euthyneura</taxon>
        <taxon>Panpulmonata</taxon>
        <taxon>Sacoglossa</taxon>
        <taxon>Placobranchoidea</taxon>
        <taxon>Plakobranchidae</taxon>
        <taxon>Elysia</taxon>
    </lineage>
</organism>
<feature type="signal peptide" evidence="1">
    <location>
        <begin position="1"/>
        <end position="15"/>
    </location>
</feature>
<sequence>MLLLLIFAQMQHAEGTACSCIMCPNPQLNALHDLPLLQGGEEGQNWRKFQELNTSSLQGWSFYETPNAYLYSWLCPFFHRNKKVHLTCTNASLAISKNLSQFYEGKPDYTLDLMDAEIFLRPRYLQLQVIHGKGKYTIGFHSTKEYMFLIKSIKVQVEAKLRHKELWLQQRNKTTNYYKLTKD</sequence>
<keyword evidence="3" id="KW-1185">Reference proteome</keyword>